<gene>
    <name evidence="11" type="ORF">FJTKL_07438</name>
</gene>
<protein>
    <recommendedName>
        <fullName evidence="10">Rieske domain-containing protein</fullName>
    </recommendedName>
</protein>
<keyword evidence="12" id="KW-1185">Reference proteome</keyword>
<evidence type="ECO:0000256" key="1">
    <source>
        <dbReference type="ARBA" id="ARBA00001974"/>
    </source>
</evidence>
<keyword evidence="3" id="KW-0285">Flavoprotein</keyword>
<dbReference type="Proteomes" id="UP001600888">
    <property type="component" value="Unassembled WGS sequence"/>
</dbReference>
<evidence type="ECO:0000256" key="5">
    <source>
        <dbReference type="ARBA" id="ARBA00022723"/>
    </source>
</evidence>
<dbReference type="Gene3D" id="3.30.390.30">
    <property type="match status" value="1"/>
</dbReference>
<evidence type="ECO:0000259" key="10">
    <source>
        <dbReference type="PROSITE" id="PS51296"/>
    </source>
</evidence>
<dbReference type="PROSITE" id="PS51296">
    <property type="entry name" value="RIESKE"/>
    <property type="match status" value="1"/>
</dbReference>
<evidence type="ECO:0000313" key="11">
    <source>
        <dbReference type="EMBL" id="KAL2272195.1"/>
    </source>
</evidence>
<dbReference type="SUPFAM" id="SSF51905">
    <property type="entry name" value="FAD/NAD(P)-binding domain"/>
    <property type="match status" value="1"/>
</dbReference>
<keyword evidence="7" id="KW-0560">Oxidoreductase</keyword>
<dbReference type="CDD" id="cd03478">
    <property type="entry name" value="Rieske_AIFL_N"/>
    <property type="match status" value="1"/>
</dbReference>
<accession>A0ABR4DPB7</accession>
<evidence type="ECO:0000256" key="4">
    <source>
        <dbReference type="ARBA" id="ARBA00022714"/>
    </source>
</evidence>
<evidence type="ECO:0000256" key="2">
    <source>
        <dbReference type="ARBA" id="ARBA00006442"/>
    </source>
</evidence>
<dbReference type="Gene3D" id="3.50.50.60">
    <property type="entry name" value="FAD/NAD(P)-binding domain"/>
    <property type="match status" value="2"/>
</dbReference>
<evidence type="ECO:0000313" key="12">
    <source>
        <dbReference type="Proteomes" id="UP001600888"/>
    </source>
</evidence>
<dbReference type="Gene3D" id="2.102.10.10">
    <property type="entry name" value="Rieske [2Fe-2S] iron-sulphur domain"/>
    <property type="match status" value="1"/>
</dbReference>
<evidence type="ECO:0000256" key="8">
    <source>
        <dbReference type="ARBA" id="ARBA00023004"/>
    </source>
</evidence>
<keyword evidence="5" id="KW-0479">Metal-binding</keyword>
<dbReference type="InterPro" id="IPR016156">
    <property type="entry name" value="FAD/NAD-linked_Rdtase_dimer_sf"/>
</dbReference>
<dbReference type="InterPro" id="IPR036188">
    <property type="entry name" value="FAD/NAD-bd_sf"/>
</dbReference>
<evidence type="ECO:0000256" key="7">
    <source>
        <dbReference type="ARBA" id="ARBA00023002"/>
    </source>
</evidence>
<keyword evidence="4" id="KW-0001">2Fe-2S</keyword>
<proteinExistence type="inferred from homology"/>
<dbReference type="PRINTS" id="PR00411">
    <property type="entry name" value="PNDRDTASEI"/>
</dbReference>
<dbReference type="InterPro" id="IPR036922">
    <property type="entry name" value="Rieske_2Fe-2S_sf"/>
</dbReference>
<comment type="caution">
    <text evidence="11">The sequence shown here is derived from an EMBL/GenBank/DDBJ whole genome shotgun (WGS) entry which is preliminary data.</text>
</comment>
<evidence type="ECO:0000256" key="9">
    <source>
        <dbReference type="ARBA" id="ARBA00023014"/>
    </source>
</evidence>
<organism evidence="11 12">
    <name type="scientific">Diaporthe vaccinii</name>
    <dbReference type="NCBI Taxonomy" id="105482"/>
    <lineage>
        <taxon>Eukaryota</taxon>
        <taxon>Fungi</taxon>
        <taxon>Dikarya</taxon>
        <taxon>Ascomycota</taxon>
        <taxon>Pezizomycotina</taxon>
        <taxon>Sordariomycetes</taxon>
        <taxon>Sordariomycetidae</taxon>
        <taxon>Diaporthales</taxon>
        <taxon>Diaporthaceae</taxon>
        <taxon>Diaporthe</taxon>
        <taxon>Diaporthe eres species complex</taxon>
    </lineage>
</organism>
<dbReference type="PANTHER" id="PTHR43557">
    <property type="entry name" value="APOPTOSIS-INDUCING FACTOR 1"/>
    <property type="match status" value="1"/>
</dbReference>
<keyword evidence="8" id="KW-0408">Iron</keyword>
<keyword evidence="6" id="KW-0274">FAD</keyword>
<sequence>MNPLIFRPRPISLYSVVKPLFNNHATASIARRPSPSAYFGTSAPKAMAQEYKLKGVTSLDLKPGAKKEVEVEGLDTKVLLLNDGSKVQAVGAKCTHYGAPLVNGVLTTNGRLTCPWHGACFNAKTGDVEDAPALDALPVYKVIQKDDGSVYISGEEATVKAGRRKPNIKCKVQSASVEDRVLVVGGGSGAIGAIEGLRTNGFQGPITLISNEGYLPIDRTKLSKALITDASKVEWRDKEFFESGSIEIVDDEVTGVSFANKTVTTKAGGSYAYNKLILATGGTAKSLPLQGFKVLGNIFTLRNIHDTKQIVDTIGDKGKKIVVVGSSFIGMEFANATAADNEVHVIGMEGAPLERILGTDVGTALQKAFEGKGIKFHMNAGVDKAEPSTSDPSKVGAVLLKDGTRLDADLVVLGVGVAPSTQFLKDNTIVKLEDDGSLKTDENFSVVGLKDVYAIGDIASYPYHGPGGEGKYVRIEHWNVAQNAGRTAASHIVAPTRKPAPFTPVFWSALTAQLRYCGNTIGGYDDVVFQGSLDEGKWAAFYTKGETVVAVASMGKDPVMVQSAELMALGKMPSKSKLKEGLDPVSLGPPE</sequence>
<dbReference type="EMBL" id="JBAWTH010000280">
    <property type="protein sequence ID" value="KAL2272195.1"/>
    <property type="molecule type" value="Genomic_DNA"/>
</dbReference>
<dbReference type="SUPFAM" id="SSF55424">
    <property type="entry name" value="FAD/NAD-linked reductases, dimerisation (C-terminal) domain"/>
    <property type="match status" value="1"/>
</dbReference>
<reference evidence="11 12" key="1">
    <citation type="submission" date="2024-03" db="EMBL/GenBank/DDBJ databases">
        <title>A high-quality draft genome sequence of Diaporthe vaccinii, a causative agent of upright dieback and viscid rot disease in cranberry plants.</title>
        <authorList>
            <person name="Sarrasin M."/>
            <person name="Lang B.F."/>
            <person name="Burger G."/>
        </authorList>
    </citation>
    <scope>NUCLEOTIDE SEQUENCE [LARGE SCALE GENOMIC DNA]</scope>
    <source>
        <strain evidence="11 12">IS7</strain>
    </source>
</reference>
<name>A0ABR4DPB7_9PEZI</name>
<dbReference type="InterPro" id="IPR028202">
    <property type="entry name" value="Reductase_C"/>
</dbReference>
<comment type="cofactor">
    <cofactor evidence="1">
        <name>FAD</name>
        <dbReference type="ChEBI" id="CHEBI:57692"/>
    </cofactor>
</comment>
<dbReference type="InterPro" id="IPR023753">
    <property type="entry name" value="FAD/NAD-binding_dom"/>
</dbReference>
<keyword evidence="9" id="KW-0411">Iron-sulfur</keyword>
<dbReference type="Pfam" id="PF14759">
    <property type="entry name" value="Reductase_C"/>
    <property type="match status" value="1"/>
</dbReference>
<comment type="similarity">
    <text evidence="2">Belongs to the FAD-dependent oxidoreductase family.</text>
</comment>
<feature type="domain" description="Rieske" evidence="10">
    <location>
        <begin position="53"/>
        <end position="151"/>
    </location>
</feature>
<dbReference type="Pfam" id="PF00355">
    <property type="entry name" value="Rieske"/>
    <property type="match status" value="1"/>
</dbReference>
<dbReference type="InterPro" id="IPR050446">
    <property type="entry name" value="FAD-oxidoreductase/Apoptosis"/>
</dbReference>
<dbReference type="PRINTS" id="PR00368">
    <property type="entry name" value="FADPNR"/>
</dbReference>
<dbReference type="SUPFAM" id="SSF50022">
    <property type="entry name" value="ISP domain"/>
    <property type="match status" value="1"/>
</dbReference>
<dbReference type="Pfam" id="PF07992">
    <property type="entry name" value="Pyr_redox_2"/>
    <property type="match status" value="1"/>
</dbReference>
<evidence type="ECO:0000256" key="3">
    <source>
        <dbReference type="ARBA" id="ARBA00022630"/>
    </source>
</evidence>
<dbReference type="InterPro" id="IPR017941">
    <property type="entry name" value="Rieske_2Fe-2S"/>
</dbReference>
<dbReference type="PANTHER" id="PTHR43557:SF2">
    <property type="entry name" value="RIESKE DOMAIN-CONTAINING PROTEIN-RELATED"/>
    <property type="match status" value="1"/>
</dbReference>
<evidence type="ECO:0000256" key="6">
    <source>
        <dbReference type="ARBA" id="ARBA00022827"/>
    </source>
</evidence>